<dbReference type="EMBL" id="KN817605">
    <property type="protein sequence ID" value="KJA17319.1"/>
    <property type="molecule type" value="Genomic_DNA"/>
</dbReference>
<dbReference type="AlphaFoldDB" id="A0A0D2NE40"/>
<gene>
    <name evidence="2" type="ORF">HYPSUDRAFT_46515</name>
</gene>
<sequence>QLETLEGLPIGGRFSSRRLRRFIPRVGTKIAQAQTEIEARMGLQEDKADNPDNSEVQTTDESDGPDHPTALEDGQPDSEVDDSDEVEEEGENEGEGVEREIDGEDARS</sequence>
<feature type="compositionally biased region" description="Basic and acidic residues" evidence="1">
    <location>
        <begin position="96"/>
        <end position="108"/>
    </location>
</feature>
<accession>A0A0D2NE40</accession>
<keyword evidence="3" id="KW-1185">Reference proteome</keyword>
<evidence type="ECO:0000313" key="2">
    <source>
        <dbReference type="EMBL" id="KJA17319.1"/>
    </source>
</evidence>
<feature type="compositionally biased region" description="Acidic residues" evidence="1">
    <location>
        <begin position="74"/>
        <end position="95"/>
    </location>
</feature>
<dbReference type="Proteomes" id="UP000054270">
    <property type="component" value="Unassembled WGS sequence"/>
</dbReference>
<organism evidence="2 3">
    <name type="scientific">Hypholoma sublateritium (strain FD-334 SS-4)</name>
    <dbReference type="NCBI Taxonomy" id="945553"/>
    <lineage>
        <taxon>Eukaryota</taxon>
        <taxon>Fungi</taxon>
        <taxon>Dikarya</taxon>
        <taxon>Basidiomycota</taxon>
        <taxon>Agaricomycotina</taxon>
        <taxon>Agaricomycetes</taxon>
        <taxon>Agaricomycetidae</taxon>
        <taxon>Agaricales</taxon>
        <taxon>Agaricineae</taxon>
        <taxon>Strophariaceae</taxon>
        <taxon>Hypholoma</taxon>
    </lineage>
</organism>
<protein>
    <submittedName>
        <fullName evidence="2">Uncharacterized protein</fullName>
    </submittedName>
</protein>
<feature type="non-terminal residue" evidence="2">
    <location>
        <position position="1"/>
    </location>
</feature>
<feature type="compositionally biased region" description="Basic and acidic residues" evidence="1">
    <location>
        <begin position="37"/>
        <end position="50"/>
    </location>
</feature>
<evidence type="ECO:0000256" key="1">
    <source>
        <dbReference type="SAM" id="MobiDB-lite"/>
    </source>
</evidence>
<proteinExistence type="predicted"/>
<name>A0A0D2NE40_HYPSF</name>
<evidence type="ECO:0000313" key="3">
    <source>
        <dbReference type="Proteomes" id="UP000054270"/>
    </source>
</evidence>
<feature type="region of interest" description="Disordered" evidence="1">
    <location>
        <begin position="34"/>
        <end position="108"/>
    </location>
</feature>
<reference evidence="3" key="1">
    <citation type="submission" date="2014-04" db="EMBL/GenBank/DDBJ databases">
        <title>Evolutionary Origins and Diversification of the Mycorrhizal Mutualists.</title>
        <authorList>
            <consortium name="DOE Joint Genome Institute"/>
            <consortium name="Mycorrhizal Genomics Consortium"/>
            <person name="Kohler A."/>
            <person name="Kuo A."/>
            <person name="Nagy L.G."/>
            <person name="Floudas D."/>
            <person name="Copeland A."/>
            <person name="Barry K.W."/>
            <person name="Cichocki N."/>
            <person name="Veneault-Fourrey C."/>
            <person name="LaButti K."/>
            <person name="Lindquist E.A."/>
            <person name="Lipzen A."/>
            <person name="Lundell T."/>
            <person name="Morin E."/>
            <person name="Murat C."/>
            <person name="Riley R."/>
            <person name="Ohm R."/>
            <person name="Sun H."/>
            <person name="Tunlid A."/>
            <person name="Henrissat B."/>
            <person name="Grigoriev I.V."/>
            <person name="Hibbett D.S."/>
            <person name="Martin F."/>
        </authorList>
    </citation>
    <scope>NUCLEOTIDE SEQUENCE [LARGE SCALE GENOMIC DNA]</scope>
    <source>
        <strain evidence="3">FD-334 SS-4</strain>
    </source>
</reference>